<comment type="similarity">
    <text evidence="2">Belongs to the intradiol ring-cleavage dioxygenase family.</text>
</comment>
<dbReference type="CDD" id="cd03461">
    <property type="entry name" value="1_2-HQD"/>
    <property type="match status" value="1"/>
</dbReference>
<keyword evidence="4" id="KW-0223">Dioxygenase</keyword>
<dbReference type="InterPro" id="IPR039390">
    <property type="entry name" value="1_2-HQD/HQD"/>
</dbReference>
<dbReference type="Pfam" id="PF00775">
    <property type="entry name" value="Dioxygenase_C"/>
    <property type="match status" value="1"/>
</dbReference>
<evidence type="ECO:0000256" key="5">
    <source>
        <dbReference type="ARBA" id="ARBA00023002"/>
    </source>
</evidence>
<keyword evidence="3" id="KW-0479">Metal-binding</keyword>
<comment type="cofactor">
    <cofactor evidence="1">
        <name>Fe(3+)</name>
        <dbReference type="ChEBI" id="CHEBI:29034"/>
    </cofactor>
</comment>
<evidence type="ECO:0000256" key="6">
    <source>
        <dbReference type="ARBA" id="ARBA00023004"/>
    </source>
</evidence>
<evidence type="ECO:0000256" key="1">
    <source>
        <dbReference type="ARBA" id="ARBA00001965"/>
    </source>
</evidence>
<dbReference type="PROSITE" id="PS00083">
    <property type="entry name" value="INTRADIOL_DIOXYGENAS"/>
    <property type="match status" value="1"/>
</dbReference>
<reference evidence="8 9" key="1">
    <citation type="submission" date="2016-10" db="EMBL/GenBank/DDBJ databases">
        <authorList>
            <person name="Varghese N."/>
            <person name="Submissions S."/>
        </authorList>
    </citation>
    <scope>NUCLEOTIDE SEQUENCE [LARGE SCALE GENOMIC DNA]</scope>
    <source>
        <strain evidence="8 9">DSM 26672</strain>
    </source>
</reference>
<evidence type="ECO:0000256" key="4">
    <source>
        <dbReference type="ARBA" id="ARBA00022964"/>
    </source>
</evidence>
<gene>
    <name evidence="8" type="ORF">SAMN05421844_10317</name>
</gene>
<dbReference type="InterPro" id="IPR007535">
    <property type="entry name" value="Catechol_dOase_N"/>
</dbReference>
<dbReference type="PANTHER" id="PTHR33711">
    <property type="entry name" value="DIOXYGENASE, PUTATIVE (AFU_ORTHOLOGUE AFUA_2G02910)-RELATED"/>
    <property type="match status" value="1"/>
</dbReference>
<dbReference type="Pfam" id="PF04444">
    <property type="entry name" value="Dioxygenase_N"/>
    <property type="match status" value="1"/>
</dbReference>
<dbReference type="Proteomes" id="UP000199468">
    <property type="component" value="Unassembled WGS sequence"/>
</dbReference>
<keyword evidence="5" id="KW-0560">Oxidoreductase</keyword>
<comment type="caution">
    <text evidence="8">The sequence shown here is derived from an EMBL/GenBank/DDBJ whole genome shotgun (WGS) entry which is preliminary data.</text>
</comment>
<dbReference type="EMBL" id="FNBZ01000003">
    <property type="protein sequence ID" value="SDG13164.1"/>
    <property type="molecule type" value="Genomic_DNA"/>
</dbReference>
<dbReference type="Gene3D" id="2.60.130.10">
    <property type="entry name" value="Aromatic compound dioxygenase"/>
    <property type="match status" value="1"/>
</dbReference>
<proteinExistence type="inferred from homology"/>
<keyword evidence="9" id="KW-1185">Reference proteome</keyword>
<evidence type="ECO:0000313" key="9">
    <source>
        <dbReference type="Proteomes" id="UP000199468"/>
    </source>
</evidence>
<evidence type="ECO:0000259" key="7">
    <source>
        <dbReference type="PROSITE" id="PS00083"/>
    </source>
</evidence>
<organism evidence="8 9">
    <name type="scientific">Bosea robiniae</name>
    <dbReference type="NCBI Taxonomy" id="1036780"/>
    <lineage>
        <taxon>Bacteria</taxon>
        <taxon>Pseudomonadati</taxon>
        <taxon>Pseudomonadota</taxon>
        <taxon>Alphaproteobacteria</taxon>
        <taxon>Hyphomicrobiales</taxon>
        <taxon>Boseaceae</taxon>
        <taxon>Bosea</taxon>
    </lineage>
</organism>
<feature type="domain" description="Intradiol ring-cleavage dioxygenases" evidence="7">
    <location>
        <begin position="129"/>
        <end position="157"/>
    </location>
</feature>
<dbReference type="SUPFAM" id="SSF49482">
    <property type="entry name" value="Aromatic compound dioxygenase"/>
    <property type="match status" value="1"/>
</dbReference>
<accession>A0ABY0NUS7</accession>
<dbReference type="InterPro" id="IPR015889">
    <property type="entry name" value="Intradiol_dOase_core"/>
</dbReference>
<name>A0ABY0NUS7_9HYPH</name>
<sequence length="292" mass="32273">MRNFDENSITMAVLDRVANASDGRTQQISQALVRHLHAFVKEVEPSMGEWEAAIGFLTRTGHMCDDKRQEFILLSDTLGVSMLVDAINHRGTAGATDTTVLGPFYVQDPAVFPLGSDISDGMKGQPLFVSGTVSSTDGAPLAGAAVDVWHSDEDGYYDVQQMEELGGLSMRARLFTDEQGRFHFWTIKPAAYPIPHDGPVGQMLDAQGRHPYRPAHVHFMIHAEGHDTLVTHVFVAGDEYLDSDVVFGVKDSLIQEFVRHFPGEAPDGRIMGREFHSLRYDFRLKRLSASAA</sequence>
<dbReference type="PANTHER" id="PTHR33711:SF7">
    <property type="entry name" value="INTRADIOL RING-CLEAVAGE DIOXYGENASES DOMAIN-CONTAINING PROTEIN-RELATED"/>
    <property type="match status" value="1"/>
</dbReference>
<evidence type="ECO:0000256" key="2">
    <source>
        <dbReference type="ARBA" id="ARBA00007825"/>
    </source>
</evidence>
<protein>
    <submittedName>
        <fullName evidence="8">Hydroxyquinol 1,2-dioxygenase</fullName>
    </submittedName>
</protein>
<dbReference type="InterPro" id="IPR000627">
    <property type="entry name" value="Intradiol_dOase_C"/>
</dbReference>
<keyword evidence="6" id="KW-0408">Iron</keyword>
<evidence type="ECO:0000313" key="8">
    <source>
        <dbReference type="EMBL" id="SDG13164.1"/>
    </source>
</evidence>
<evidence type="ECO:0000256" key="3">
    <source>
        <dbReference type="ARBA" id="ARBA00022723"/>
    </source>
</evidence>
<dbReference type="RefSeq" id="WP_061970353.1">
    <property type="nucleotide sequence ID" value="NZ_FNBZ01000003.1"/>
</dbReference>
<dbReference type="InterPro" id="IPR050770">
    <property type="entry name" value="Intradiol_RC_Dioxygenase"/>
</dbReference>